<protein>
    <recommendedName>
        <fullName evidence="3">LamG domain-containing protein</fullName>
    </recommendedName>
</protein>
<evidence type="ECO:0000313" key="1">
    <source>
        <dbReference type="EMBL" id="RAK52132.1"/>
    </source>
</evidence>
<dbReference type="EMBL" id="QFYR01000003">
    <property type="protein sequence ID" value="RAK52132.1"/>
    <property type="molecule type" value="Genomic_DNA"/>
</dbReference>
<dbReference type="AlphaFoldDB" id="A0A328ABM7"/>
<dbReference type="RefSeq" id="WP_111515456.1">
    <property type="nucleotide sequence ID" value="NZ_QFYR01000003.1"/>
</dbReference>
<dbReference type="Proteomes" id="UP000249725">
    <property type="component" value="Unassembled WGS sequence"/>
</dbReference>
<reference evidence="2" key="1">
    <citation type="submission" date="2018-05" db="EMBL/GenBank/DDBJ databases">
        <authorList>
            <person name="Li X."/>
        </authorList>
    </citation>
    <scope>NUCLEOTIDE SEQUENCE [LARGE SCALE GENOMIC DNA]</scope>
    <source>
        <strain evidence="2">YIM 73061</strain>
    </source>
</reference>
<evidence type="ECO:0000313" key="2">
    <source>
        <dbReference type="Proteomes" id="UP000249725"/>
    </source>
</evidence>
<sequence>MTDLRGGITGSVRGSLSADALWTPAALGSSLLAMWDAERSDLITQSGGAVSSWRDVVAGYEMAQTTPAARPTYSATSFNNRPGITFDGVQQFLEAGAIPLPAGAAPCEVWALVDQTAPGSDATGRRIFSYGSGTNDTREIYRITPSGLNRLTAAIGNGATRVFPDSPIVDFSGRRIARMVITSTECRLEVDGTSAAAAAVVPATVVARARIGASANAATAANFYQGGLSIALMTGALTTEQAAMLYAYLGARR</sequence>
<evidence type="ECO:0008006" key="3">
    <source>
        <dbReference type="Google" id="ProtNLM"/>
    </source>
</evidence>
<organism evidence="1 2">
    <name type="scientific">Phenylobacterium deserti</name>
    <dbReference type="NCBI Taxonomy" id="1914756"/>
    <lineage>
        <taxon>Bacteria</taxon>
        <taxon>Pseudomonadati</taxon>
        <taxon>Pseudomonadota</taxon>
        <taxon>Alphaproteobacteria</taxon>
        <taxon>Caulobacterales</taxon>
        <taxon>Caulobacteraceae</taxon>
        <taxon>Phenylobacterium</taxon>
    </lineage>
</organism>
<name>A0A328ABM7_9CAUL</name>
<accession>A0A328ABM7</accession>
<comment type="caution">
    <text evidence="1">The sequence shown here is derived from an EMBL/GenBank/DDBJ whole genome shotgun (WGS) entry which is preliminary data.</text>
</comment>
<gene>
    <name evidence="1" type="ORF">DJ018_13330</name>
</gene>
<proteinExistence type="predicted"/>
<dbReference type="OrthoDB" id="9145816at2"/>
<keyword evidence="2" id="KW-1185">Reference proteome</keyword>